<evidence type="ECO:0000313" key="3">
    <source>
        <dbReference type="EMBL" id="GIM28207.1"/>
    </source>
</evidence>
<dbReference type="InterPro" id="IPR012340">
    <property type="entry name" value="NA-bd_OB-fold"/>
</dbReference>
<reference evidence="3" key="1">
    <citation type="submission" date="2021-03" db="EMBL/GenBank/DDBJ databases">
        <title>Taxonomic study of Clostridium polyendosporum from meadow-gley soil under rice.</title>
        <authorList>
            <person name="Kobayashi H."/>
            <person name="Tanizawa Y."/>
            <person name="Yagura M."/>
        </authorList>
    </citation>
    <scope>NUCLEOTIDE SEQUENCE</scope>
    <source>
        <strain evidence="3">JCM 30710</strain>
    </source>
</reference>
<dbReference type="EMBL" id="BOPZ01000005">
    <property type="protein sequence ID" value="GIM28207.1"/>
    <property type="molecule type" value="Genomic_DNA"/>
</dbReference>
<proteinExistence type="predicted"/>
<dbReference type="GO" id="GO:0003676">
    <property type="term" value="F:nucleic acid binding"/>
    <property type="evidence" value="ECO:0007669"/>
    <property type="project" value="InterPro"/>
</dbReference>
<feature type="domain" description="DNA polymerase helix-hairpin-helix motif" evidence="2">
    <location>
        <begin position="23"/>
        <end position="112"/>
    </location>
</feature>
<accession>A0A919RXP8</accession>
<dbReference type="Gene3D" id="1.10.150.870">
    <property type="match status" value="1"/>
</dbReference>
<evidence type="ECO:0000259" key="2">
    <source>
        <dbReference type="Pfam" id="PF14579"/>
    </source>
</evidence>
<dbReference type="GO" id="GO:0008408">
    <property type="term" value="F:3'-5' exonuclease activity"/>
    <property type="evidence" value="ECO:0007669"/>
    <property type="project" value="InterPro"/>
</dbReference>
<dbReference type="InterPro" id="IPR004805">
    <property type="entry name" value="DnaE2/DnaE/PolC"/>
</dbReference>
<dbReference type="PANTHER" id="PTHR32294:SF0">
    <property type="entry name" value="DNA POLYMERASE III SUBUNIT ALPHA"/>
    <property type="match status" value="1"/>
</dbReference>
<evidence type="ECO:0000313" key="4">
    <source>
        <dbReference type="Proteomes" id="UP000679179"/>
    </source>
</evidence>
<keyword evidence="4" id="KW-1185">Reference proteome</keyword>
<dbReference type="Pfam" id="PF14579">
    <property type="entry name" value="HHH_6"/>
    <property type="match status" value="1"/>
</dbReference>
<evidence type="ECO:0000259" key="1">
    <source>
        <dbReference type="Pfam" id="PF01336"/>
    </source>
</evidence>
<dbReference type="InterPro" id="IPR004365">
    <property type="entry name" value="NA-bd_OB_tRNA"/>
</dbReference>
<dbReference type="AlphaFoldDB" id="A0A919RXP8"/>
<sequence length="389" mass="44111">MLNSVMGSSEKVAFYISFAESLGIQVLPPDINESYTKFTVKGDTIRFGLAAIKNVGINVVESIVKSREEKDVFESLMDFCNKIDLSTINKRAVESLIKAGTFDSFKIYRSKLLAVYEKILDGIINQKKRNVEGQISLFGGLDSEIKVPEFQYPDIKEFDKKYLLAMEKEMTGLYISGHPLDEYTQSLKLQTTTQIDKILSSNNQILEDEHDEDQVASTVNEVALINDGERVVLGGIIAEVSRKVTRNNTIMAFMKLEDLTGVIEVIVFPKTLEKVNLLINPDHLVVIRGRVSIKEDELPKLICEDIQPLEKINTSKVYIRVEDKNVARDVIKLLKQLLEPYKGDTPIYIFTSKEKQNFRLVREMWVSLESGVVEFLVNQFGVDNVKVID</sequence>
<comment type="caution">
    <text evidence="3">The sequence shown here is derived from an EMBL/GenBank/DDBJ whole genome shotgun (WGS) entry which is preliminary data.</text>
</comment>
<dbReference type="GO" id="GO:0006260">
    <property type="term" value="P:DNA replication"/>
    <property type="evidence" value="ECO:0007669"/>
    <property type="project" value="InterPro"/>
</dbReference>
<dbReference type="PANTHER" id="PTHR32294">
    <property type="entry name" value="DNA POLYMERASE III SUBUNIT ALPHA"/>
    <property type="match status" value="1"/>
</dbReference>
<protein>
    <recommendedName>
        <fullName evidence="5">DNA polymerase III subunit alpha</fullName>
    </recommendedName>
</protein>
<dbReference type="Pfam" id="PF01336">
    <property type="entry name" value="tRNA_anti-codon"/>
    <property type="match status" value="1"/>
</dbReference>
<name>A0A919RXP8_9CLOT</name>
<feature type="domain" description="OB" evidence="1">
    <location>
        <begin position="232"/>
        <end position="309"/>
    </location>
</feature>
<dbReference type="CDD" id="cd04485">
    <property type="entry name" value="DnaE_OBF"/>
    <property type="match status" value="1"/>
</dbReference>
<dbReference type="Gene3D" id="2.40.50.140">
    <property type="entry name" value="Nucleic acid-binding proteins"/>
    <property type="match status" value="1"/>
</dbReference>
<dbReference type="Proteomes" id="UP000679179">
    <property type="component" value="Unassembled WGS sequence"/>
</dbReference>
<gene>
    <name evidence="3" type="ORF">CPJCM30710_08730</name>
</gene>
<dbReference type="InterPro" id="IPR029460">
    <property type="entry name" value="DNAPol_HHH"/>
</dbReference>
<organism evidence="3 4">
    <name type="scientific">Clostridium polyendosporum</name>
    <dbReference type="NCBI Taxonomy" id="69208"/>
    <lineage>
        <taxon>Bacteria</taxon>
        <taxon>Bacillati</taxon>
        <taxon>Bacillota</taxon>
        <taxon>Clostridia</taxon>
        <taxon>Eubacteriales</taxon>
        <taxon>Clostridiaceae</taxon>
        <taxon>Clostridium</taxon>
    </lineage>
</organism>
<evidence type="ECO:0008006" key="5">
    <source>
        <dbReference type="Google" id="ProtNLM"/>
    </source>
</evidence>